<dbReference type="Ensembl" id="ENSPCLT00000009076.1">
    <property type="protein sequence ID" value="ENSPCLP00000006644.1"/>
    <property type="gene ID" value="ENSPCLG00000005508.1"/>
</dbReference>
<evidence type="ECO:0000259" key="1">
    <source>
        <dbReference type="Pfam" id="PF20923"/>
    </source>
</evidence>
<organism evidence="2 3">
    <name type="scientific">Phasianus colchicus</name>
    <name type="common">Common pheasant</name>
    <dbReference type="NCBI Taxonomy" id="9054"/>
    <lineage>
        <taxon>Eukaryota</taxon>
        <taxon>Metazoa</taxon>
        <taxon>Chordata</taxon>
        <taxon>Craniata</taxon>
        <taxon>Vertebrata</taxon>
        <taxon>Euteleostomi</taxon>
        <taxon>Archelosauria</taxon>
        <taxon>Archosauria</taxon>
        <taxon>Dinosauria</taxon>
        <taxon>Saurischia</taxon>
        <taxon>Theropoda</taxon>
        <taxon>Coelurosauria</taxon>
        <taxon>Aves</taxon>
        <taxon>Neognathae</taxon>
        <taxon>Galloanserae</taxon>
        <taxon>Galliformes</taxon>
        <taxon>Phasianidae</taxon>
        <taxon>Phasianinae</taxon>
        <taxon>Phasianus</taxon>
    </lineage>
</organism>
<gene>
    <name evidence="2" type="primary">COMMD9</name>
</gene>
<evidence type="ECO:0000313" key="3">
    <source>
        <dbReference type="Proteomes" id="UP000472261"/>
    </source>
</evidence>
<proteinExistence type="predicted"/>
<reference evidence="2" key="1">
    <citation type="submission" date="2025-08" db="UniProtKB">
        <authorList>
            <consortium name="Ensembl"/>
        </authorList>
    </citation>
    <scope>IDENTIFICATION</scope>
</reference>
<dbReference type="PANTHER" id="PTHR15663">
    <property type="entry name" value="COMM DOMAIN-CONTAINING PROTEIN 9"/>
    <property type="match status" value="1"/>
</dbReference>
<name>A0A669PF96_PHACC</name>
<dbReference type="OMA" id="WRTDAQA"/>
<protein>
    <submittedName>
        <fullName evidence="2">COMM domain containing 9</fullName>
    </submittedName>
</protein>
<keyword evidence="3" id="KW-1185">Reference proteome</keyword>
<accession>A0A669PF96</accession>
<reference evidence="2" key="2">
    <citation type="submission" date="2025-09" db="UniProtKB">
        <authorList>
            <consortium name="Ensembl"/>
        </authorList>
    </citation>
    <scope>IDENTIFICATION</scope>
</reference>
<dbReference type="InterPro" id="IPR048676">
    <property type="entry name" value="COMMD9_N"/>
</dbReference>
<dbReference type="Proteomes" id="UP000472261">
    <property type="component" value="Unplaced"/>
</dbReference>
<evidence type="ECO:0000313" key="2">
    <source>
        <dbReference type="Ensembl" id="ENSPCLP00000006644.1"/>
    </source>
</evidence>
<dbReference type="Pfam" id="PF20923">
    <property type="entry name" value="COMMD9_HN"/>
    <property type="match status" value="1"/>
</dbReference>
<dbReference type="InterPro" id="IPR037360">
    <property type="entry name" value="COMMD9"/>
</dbReference>
<feature type="domain" description="COMMD9 N-terminal" evidence="1">
    <location>
        <begin position="22"/>
        <end position="88"/>
    </location>
</feature>
<dbReference type="AlphaFoldDB" id="A0A669PF96"/>
<dbReference type="PANTHER" id="PTHR15663:SF4">
    <property type="entry name" value="COMM DOMAIN-CONTAINING PROTEIN 9"/>
    <property type="match status" value="1"/>
</dbReference>
<sequence length="159" mass="17343">MAAAMREEDFVALQSLLKASSKDAVRQLCQECFSCPPGRLGPLALFTSSFPQLVSALHSLTRHVVFCGLTGAEDILALFPENFHQNLKNLLTKIILENVSAWRNEAQASQSKSIQEDAALCRNSPVVSALTVELSKETLDTMLEGLGRIRDQLSAVANK</sequence>